<feature type="compositionally biased region" description="Polar residues" evidence="1">
    <location>
        <begin position="442"/>
        <end position="455"/>
    </location>
</feature>
<sequence>MSSPAGMPQGFTPQWTNPEPHAPTANMNSGSNEDGVVVKPMRLKVLYTFDDQNKTNCLARWPHVLQIQTVAVDETTSIGVIELKTCIQAIVQCSPELVGRLGQDYTVYAYDYSEYEHPLVGQGMLSWALAAASTIPDVPAHQSTKLVTGRVCKNIMGLFANGVKETLEVKLRLVPVPTLMQSEYITSMEKYRELSKVMPPNFDPNEWSAFLQSNPSLGQLANKVTPTPTIHTNQREGSSMEVFNQLLSPSMQQQQIPGPLYQPPNTQNTGNDSQAENSEPAKKGSRPSSRAAVKRPRKPRQPKATVAKGGNTSGYEEGTDGDEGPQPRKRAKTTKADWKSKAAIGEAPESLRVAASTAGSLRLFRPIAMSPVPGPGGGHLQEIPRAPTPVPRMANQHVPLDKAPLLSGLRRDSQSQGDAPRQHMSPYPRLEHPEDEPRFSIESANVSPERNQSPADTPPDIGSSPPVMRTRPPSIRSSPPCPSSPVLPQMPRTDSGFMSGSLEDLFGEDDEEPMHPVDDDTVEEAAPDFSKYRAAEVAPHQDSGLMIEEETPGPMDLLPTKMNIQPLKPVSKPRAGSVMSEDGQQSLPPLRRDSRVNSPQLSQPPQQRRDSRVASPQLSQPIPDRQPAPQSRPTSKGSSEPSPAPQQRKSQPPETQAPVQQPPAQSTQPPPQPRSRPASRTMIRTASMGSLTLPTIPASDPVLPHSGLQRSQTWSEVPHPASEAPAYGQIPQHAPNSQESVHKGDALSKKESIRRKLEEAIAKGETPPFCNNCGAIETPSWRKFWCQDHEGDPGYHEYSDNPGRVTCINILTRDDDGKPSSYKLIKKSLAPSDTTANFATYLLCNPCGIWLSKYKTQRPAAQWTTYQPIPRSRTEPKPRKRHTKKPQQNSGLMILTSDANFPQSDNNFPQSEAYFPQYDMPQQQSGPAGLPDGVSPTDTEMQRKSTEPPAGNERRRSTSSQPVKRLKAMTSDAASAALRRAIQSSPGRWQENRNNPNDADDDVMGSTRRLLFPSPRKDGSPKVLGEVMANVVQIATDVRPLNKEALIALVEATDKENCPPDFGAEDGDADLLKLFEEELVRPSTPTRTSPALNPFKTPTQKTPSHRPITRSVSKSIRSQKSPRELLFAPTPTKSSSVRRSPRHHQSVFESPFTATLNQLMSEANNNQSPSRNLEIEFGSLPDLPNLNNNSADVNFNLEDFFSTDVPMPSSPPRMFHLYEDPMAMQSINWNELSNYRGNGHTNGEDDEIVLVKTEPEDSPQKRGEKEKESTQKE</sequence>
<protein>
    <submittedName>
        <fullName evidence="3">CENP-A multicopy suppressor protein</fullName>
    </submittedName>
</protein>
<dbReference type="PANTHER" id="PTHR39147">
    <property type="entry name" value="PROTEIN SPT21"/>
    <property type="match status" value="1"/>
</dbReference>
<feature type="compositionally biased region" description="Basic residues" evidence="1">
    <location>
        <begin position="292"/>
        <end position="301"/>
    </location>
</feature>
<feature type="compositionally biased region" description="Basic and acidic residues" evidence="1">
    <location>
        <begin position="940"/>
        <end position="956"/>
    </location>
</feature>
<feature type="region of interest" description="Disordered" evidence="1">
    <location>
        <begin position="861"/>
        <end position="1018"/>
    </location>
</feature>
<feature type="compositionally biased region" description="Polar residues" evidence="1">
    <location>
        <begin position="628"/>
        <end position="650"/>
    </location>
</feature>
<feature type="region of interest" description="Disordered" evidence="1">
    <location>
        <begin position="250"/>
        <end position="341"/>
    </location>
</feature>
<evidence type="ECO:0000259" key="2">
    <source>
        <dbReference type="Pfam" id="PF25823"/>
    </source>
</evidence>
<name>A0A8T9C7J2_9HELO</name>
<dbReference type="Gene3D" id="3.30.50.10">
    <property type="entry name" value="Erythroid Transcription Factor GATA-1, subunit A"/>
    <property type="match status" value="1"/>
</dbReference>
<feature type="compositionally biased region" description="Low complexity" evidence="1">
    <location>
        <begin position="652"/>
        <end position="667"/>
    </location>
</feature>
<gene>
    <name evidence="3" type="primary">ams2</name>
    <name evidence="3" type="ORF">LSUE1_G005820</name>
</gene>
<dbReference type="Proteomes" id="UP000469558">
    <property type="component" value="Unassembled WGS sequence"/>
</dbReference>
<feature type="region of interest" description="Disordered" evidence="1">
    <location>
        <begin position="1081"/>
        <end position="1146"/>
    </location>
</feature>
<feature type="region of interest" description="Disordered" evidence="1">
    <location>
        <begin position="1"/>
        <end position="33"/>
    </location>
</feature>
<dbReference type="GO" id="GO:0008270">
    <property type="term" value="F:zinc ion binding"/>
    <property type="evidence" value="ECO:0007669"/>
    <property type="project" value="InterPro"/>
</dbReference>
<dbReference type="Pfam" id="PF25823">
    <property type="entry name" value="Ams2-SPT21_N"/>
    <property type="match status" value="1"/>
</dbReference>
<feature type="compositionally biased region" description="Basic and acidic residues" evidence="1">
    <location>
        <begin position="1253"/>
        <end position="1273"/>
    </location>
</feature>
<comment type="caution">
    <text evidence="3">The sequence shown here is derived from an EMBL/GenBank/DDBJ whole genome shotgun (WGS) entry which is preliminary data.</text>
</comment>
<feature type="domain" description="Ams2/SPT21 N-terminal" evidence="2">
    <location>
        <begin position="37"/>
        <end position="176"/>
    </location>
</feature>
<feature type="compositionally biased region" description="Polar residues" evidence="1">
    <location>
        <begin position="982"/>
        <end position="997"/>
    </location>
</feature>
<dbReference type="OrthoDB" id="3199820at2759"/>
<feature type="compositionally biased region" description="Polar residues" evidence="1">
    <location>
        <begin position="1110"/>
        <end position="1119"/>
    </location>
</feature>
<feature type="compositionally biased region" description="Polar residues" evidence="1">
    <location>
        <begin position="886"/>
        <end position="910"/>
    </location>
</feature>
<evidence type="ECO:0000313" key="4">
    <source>
        <dbReference type="Proteomes" id="UP000469558"/>
    </source>
</evidence>
<dbReference type="InterPro" id="IPR042403">
    <property type="entry name" value="Spt21/Ams2"/>
</dbReference>
<dbReference type="AlphaFoldDB" id="A0A8T9C7J2"/>
<organism evidence="3 4">
    <name type="scientific">Lachnellula suecica</name>
    <dbReference type="NCBI Taxonomy" id="602035"/>
    <lineage>
        <taxon>Eukaryota</taxon>
        <taxon>Fungi</taxon>
        <taxon>Dikarya</taxon>
        <taxon>Ascomycota</taxon>
        <taxon>Pezizomycotina</taxon>
        <taxon>Leotiomycetes</taxon>
        <taxon>Helotiales</taxon>
        <taxon>Lachnaceae</taxon>
        <taxon>Lachnellula</taxon>
    </lineage>
</organism>
<accession>A0A8T9C7J2</accession>
<feature type="compositionally biased region" description="Basic and acidic residues" evidence="1">
    <location>
        <begin position="740"/>
        <end position="749"/>
    </location>
</feature>
<dbReference type="GO" id="GO:0030466">
    <property type="term" value="P:silent mating-type cassette heterochromatin formation"/>
    <property type="evidence" value="ECO:0007669"/>
    <property type="project" value="TreeGrafter"/>
</dbReference>
<feature type="compositionally biased region" description="Polar residues" evidence="1">
    <location>
        <begin position="1083"/>
        <end position="1102"/>
    </location>
</feature>
<evidence type="ECO:0000256" key="1">
    <source>
        <dbReference type="SAM" id="MobiDB-lite"/>
    </source>
</evidence>
<dbReference type="SUPFAM" id="SSF57716">
    <property type="entry name" value="Glucocorticoid receptor-like (DNA-binding domain)"/>
    <property type="match status" value="1"/>
</dbReference>
<dbReference type="GO" id="GO:0000183">
    <property type="term" value="P:rDNA heterochromatin formation"/>
    <property type="evidence" value="ECO:0007669"/>
    <property type="project" value="TreeGrafter"/>
</dbReference>
<dbReference type="InterPro" id="IPR013088">
    <property type="entry name" value="Znf_NHR/GATA"/>
</dbReference>
<dbReference type="GO" id="GO:0006357">
    <property type="term" value="P:regulation of transcription by RNA polymerase II"/>
    <property type="evidence" value="ECO:0007669"/>
    <property type="project" value="TreeGrafter"/>
</dbReference>
<proteinExistence type="predicted"/>
<dbReference type="PANTHER" id="PTHR39147:SF1">
    <property type="entry name" value="PROTEIN SPT21"/>
    <property type="match status" value="1"/>
</dbReference>
<feature type="compositionally biased region" description="Polar residues" evidence="1">
    <location>
        <begin position="682"/>
        <end position="693"/>
    </location>
</feature>
<feature type="region of interest" description="Disordered" evidence="1">
    <location>
        <begin position="1234"/>
        <end position="1273"/>
    </location>
</feature>
<dbReference type="InterPro" id="IPR057725">
    <property type="entry name" value="Ams2-SPT21_N"/>
</dbReference>
<evidence type="ECO:0000313" key="3">
    <source>
        <dbReference type="EMBL" id="TVY76103.1"/>
    </source>
</evidence>
<feature type="compositionally biased region" description="Polar residues" evidence="1">
    <location>
        <begin position="263"/>
        <end position="277"/>
    </location>
</feature>
<keyword evidence="4" id="KW-1185">Reference proteome</keyword>
<reference evidence="3 4" key="1">
    <citation type="submission" date="2018-05" db="EMBL/GenBank/DDBJ databases">
        <title>Genome sequencing and assembly of the regulated plant pathogen Lachnellula willkommii and related sister species for the development of diagnostic species identification markers.</title>
        <authorList>
            <person name="Giroux E."/>
            <person name="Bilodeau G."/>
        </authorList>
    </citation>
    <scope>NUCLEOTIDE SEQUENCE [LARGE SCALE GENOMIC DNA]</scope>
    <source>
        <strain evidence="3 4">CBS 268.59</strain>
    </source>
</reference>
<feature type="region of interest" description="Disordered" evidence="1">
    <location>
        <begin position="371"/>
        <end position="749"/>
    </location>
</feature>
<feature type="compositionally biased region" description="Basic and acidic residues" evidence="1">
    <location>
        <begin position="429"/>
        <end position="439"/>
    </location>
</feature>
<dbReference type="EMBL" id="QGMK01000864">
    <property type="protein sequence ID" value="TVY76103.1"/>
    <property type="molecule type" value="Genomic_DNA"/>
</dbReference>